<keyword evidence="2" id="KW-1185">Reference proteome</keyword>
<dbReference type="Pfam" id="PF17906">
    <property type="entry name" value="HTH_48"/>
    <property type="match status" value="1"/>
</dbReference>
<dbReference type="GO" id="GO:0042800">
    <property type="term" value="F:histone H3K4 methyltransferase activity"/>
    <property type="evidence" value="ECO:0007669"/>
    <property type="project" value="TreeGrafter"/>
</dbReference>
<feature type="domain" description="Mos1 transposase HTH" evidence="1">
    <location>
        <begin position="5"/>
        <end position="52"/>
    </location>
</feature>
<organism evidence="2 3">
    <name type="scientific">Heterorhabditis bacteriophora</name>
    <name type="common">Entomopathogenic nematode worm</name>
    <dbReference type="NCBI Taxonomy" id="37862"/>
    <lineage>
        <taxon>Eukaryota</taxon>
        <taxon>Metazoa</taxon>
        <taxon>Ecdysozoa</taxon>
        <taxon>Nematoda</taxon>
        <taxon>Chromadorea</taxon>
        <taxon>Rhabditida</taxon>
        <taxon>Rhabditina</taxon>
        <taxon>Rhabditomorpha</taxon>
        <taxon>Strongyloidea</taxon>
        <taxon>Heterorhabditidae</taxon>
        <taxon>Heterorhabditis</taxon>
    </lineage>
</organism>
<dbReference type="PANTHER" id="PTHR46060">
    <property type="entry name" value="MARINER MOS1 TRANSPOSASE-LIKE PROTEIN"/>
    <property type="match status" value="1"/>
</dbReference>
<dbReference type="GO" id="GO:0006303">
    <property type="term" value="P:double-strand break repair via nonhomologous end joining"/>
    <property type="evidence" value="ECO:0007669"/>
    <property type="project" value="TreeGrafter"/>
</dbReference>
<dbReference type="GO" id="GO:0000014">
    <property type="term" value="F:single-stranded DNA endodeoxyribonuclease activity"/>
    <property type="evidence" value="ECO:0007669"/>
    <property type="project" value="TreeGrafter"/>
</dbReference>
<dbReference type="GO" id="GO:0003697">
    <property type="term" value="F:single-stranded DNA binding"/>
    <property type="evidence" value="ECO:0007669"/>
    <property type="project" value="TreeGrafter"/>
</dbReference>
<dbReference type="GO" id="GO:0005634">
    <property type="term" value="C:nucleus"/>
    <property type="evidence" value="ECO:0007669"/>
    <property type="project" value="TreeGrafter"/>
</dbReference>
<sequence>MSHQKRHIRHCILYEFQQGKNAVEACKSVCSILGEGVVSHSILKYWFKSFKNFLWKIVTGDEKWIMYDNSKHAHSWVDCRLPTTSTEKSPSVHLVGHEACAVL</sequence>
<evidence type="ECO:0000313" key="3">
    <source>
        <dbReference type="WBParaSite" id="Hba_06753"/>
    </source>
</evidence>
<dbReference type="GO" id="GO:0044547">
    <property type="term" value="F:DNA topoisomerase binding"/>
    <property type="evidence" value="ECO:0007669"/>
    <property type="project" value="TreeGrafter"/>
</dbReference>
<dbReference type="Proteomes" id="UP000095283">
    <property type="component" value="Unplaced"/>
</dbReference>
<accession>A0A1I7WNM9</accession>
<reference evidence="3" key="1">
    <citation type="submission" date="2016-11" db="UniProtKB">
        <authorList>
            <consortium name="WormBaseParasite"/>
        </authorList>
    </citation>
    <scope>IDENTIFICATION</scope>
</reference>
<proteinExistence type="predicted"/>
<dbReference type="GO" id="GO:0000729">
    <property type="term" value="P:DNA double-strand break processing"/>
    <property type="evidence" value="ECO:0007669"/>
    <property type="project" value="TreeGrafter"/>
</dbReference>
<evidence type="ECO:0000259" key="1">
    <source>
        <dbReference type="Pfam" id="PF17906"/>
    </source>
</evidence>
<dbReference type="GO" id="GO:0000793">
    <property type="term" value="C:condensed chromosome"/>
    <property type="evidence" value="ECO:0007669"/>
    <property type="project" value="TreeGrafter"/>
</dbReference>
<dbReference type="GO" id="GO:0035861">
    <property type="term" value="C:site of double-strand break"/>
    <property type="evidence" value="ECO:0007669"/>
    <property type="project" value="TreeGrafter"/>
</dbReference>
<dbReference type="GO" id="GO:0015074">
    <property type="term" value="P:DNA integration"/>
    <property type="evidence" value="ECO:0007669"/>
    <property type="project" value="TreeGrafter"/>
</dbReference>
<dbReference type="AlphaFoldDB" id="A0A1I7WNM9"/>
<protein>
    <submittedName>
        <fullName evidence="3">HTH_48 domain-containing protein</fullName>
    </submittedName>
</protein>
<dbReference type="GO" id="GO:0003690">
    <property type="term" value="F:double-stranded DNA binding"/>
    <property type="evidence" value="ECO:0007669"/>
    <property type="project" value="TreeGrafter"/>
</dbReference>
<dbReference type="PANTHER" id="PTHR46060:SF2">
    <property type="entry name" value="HISTONE-LYSINE N-METHYLTRANSFERASE SETMAR"/>
    <property type="match status" value="1"/>
</dbReference>
<dbReference type="GO" id="GO:0031297">
    <property type="term" value="P:replication fork processing"/>
    <property type="evidence" value="ECO:0007669"/>
    <property type="project" value="TreeGrafter"/>
</dbReference>
<evidence type="ECO:0000313" key="2">
    <source>
        <dbReference type="Proteomes" id="UP000095283"/>
    </source>
</evidence>
<dbReference type="InterPro" id="IPR052709">
    <property type="entry name" value="Transposase-MT_Hybrid"/>
</dbReference>
<dbReference type="InterPro" id="IPR041426">
    <property type="entry name" value="Mos1_HTH"/>
</dbReference>
<dbReference type="GO" id="GO:0046975">
    <property type="term" value="F:histone H3K36 methyltransferase activity"/>
    <property type="evidence" value="ECO:0007669"/>
    <property type="project" value="TreeGrafter"/>
</dbReference>
<dbReference type="GO" id="GO:0044774">
    <property type="term" value="P:mitotic DNA integrity checkpoint signaling"/>
    <property type="evidence" value="ECO:0007669"/>
    <property type="project" value="TreeGrafter"/>
</dbReference>
<name>A0A1I7WNM9_HETBA</name>
<dbReference type="Gene3D" id="1.10.10.1450">
    <property type="match status" value="1"/>
</dbReference>
<dbReference type="WBParaSite" id="Hba_06753">
    <property type="protein sequence ID" value="Hba_06753"/>
    <property type="gene ID" value="Hba_06753"/>
</dbReference>